<comment type="catalytic activity">
    <reaction evidence="2">
        <text>2 GTP = 3',3'-c-di-GMP + 2 diphosphate</text>
        <dbReference type="Rhea" id="RHEA:24898"/>
        <dbReference type="ChEBI" id="CHEBI:33019"/>
        <dbReference type="ChEBI" id="CHEBI:37565"/>
        <dbReference type="ChEBI" id="CHEBI:58805"/>
        <dbReference type="EC" id="2.7.7.65"/>
    </reaction>
</comment>
<sequence length="462" mass="52393">MFLLCVSFSSQGQQQPDTGVSLRYCINPEWMPFEAIRNGEHIGISSDYLELLSELSNIQFEFVPTQSWTETLEILQSGACDAIPMIRPSLKKQDFLLYTAPFFESPNVLVSRSDDDVIPGYSAIDDRVLGIEKDKRHVEYIARYYRNIETYYVDSEIQGLTLLSEGKIDVFLASQLSAAMIIKSEKLENLVISGFAEPHDSMAMGISPSANELLPIINEAIAAIPESKTVEVYRRWYQVNSVTHHHSIWLVFTGAIFIFAVLTVIWIKRAQLNVNNELQKRDAELEALQAALVEKNRTVEFLTTHDDLTTLHNRNYMVQKVDEEMSRFRRFQSQVTLLLVGVDNLTRGSQDAVKASSDQILQRLADITLQKIREVDIAARWTNEQILILCPQTSALSAQILAERILTEVELQSLQLFEGVKVSIGGASMQEGDSFVDWFDRAHHAMRNAKRRSTHAYEPAQS</sequence>
<dbReference type="Gene3D" id="3.30.70.270">
    <property type="match status" value="1"/>
</dbReference>
<protein>
    <recommendedName>
        <fullName evidence="1">diguanylate cyclase</fullName>
        <ecNumber evidence="1">2.7.7.65</ecNumber>
    </recommendedName>
</protein>
<dbReference type="EC" id="2.7.7.65" evidence="1"/>
<dbReference type="InterPro" id="IPR050469">
    <property type="entry name" value="Diguanylate_Cyclase"/>
</dbReference>
<reference evidence="5 6" key="1">
    <citation type="submission" date="2018-11" db="EMBL/GenBank/DDBJ databases">
        <authorList>
            <person name="Ye M.-Q."/>
            <person name="Du Z.-J."/>
        </authorList>
    </citation>
    <scope>NUCLEOTIDE SEQUENCE [LARGE SCALE GENOMIC DNA]</scope>
    <source>
        <strain evidence="5 6">U0105</strain>
    </source>
</reference>
<dbReference type="PANTHER" id="PTHR45138">
    <property type="entry name" value="REGULATORY COMPONENTS OF SENSORY TRANSDUCTION SYSTEM"/>
    <property type="match status" value="1"/>
</dbReference>
<dbReference type="AlphaFoldDB" id="A0A3N5Y3C1"/>
<evidence type="ECO:0000256" key="1">
    <source>
        <dbReference type="ARBA" id="ARBA00012528"/>
    </source>
</evidence>
<accession>A0A3N5Y3C1</accession>
<evidence type="ECO:0000313" key="5">
    <source>
        <dbReference type="EMBL" id="RPJ67276.1"/>
    </source>
</evidence>
<dbReference type="InterPro" id="IPR001638">
    <property type="entry name" value="Solute-binding_3/MltF_N"/>
</dbReference>
<dbReference type="Proteomes" id="UP000275281">
    <property type="component" value="Unassembled WGS sequence"/>
</dbReference>
<dbReference type="SMART" id="SM00267">
    <property type="entry name" value="GGDEF"/>
    <property type="match status" value="1"/>
</dbReference>
<keyword evidence="3" id="KW-0812">Transmembrane</keyword>
<dbReference type="GO" id="GO:0005886">
    <property type="term" value="C:plasma membrane"/>
    <property type="evidence" value="ECO:0007669"/>
    <property type="project" value="TreeGrafter"/>
</dbReference>
<evidence type="ECO:0000256" key="3">
    <source>
        <dbReference type="SAM" id="Phobius"/>
    </source>
</evidence>
<dbReference type="GO" id="GO:0052621">
    <property type="term" value="F:diguanylate cyclase activity"/>
    <property type="evidence" value="ECO:0007669"/>
    <property type="project" value="UniProtKB-EC"/>
</dbReference>
<comment type="caution">
    <text evidence="5">The sequence shown here is derived from an EMBL/GenBank/DDBJ whole genome shotgun (WGS) entry which is preliminary data.</text>
</comment>
<evidence type="ECO:0000259" key="4">
    <source>
        <dbReference type="PROSITE" id="PS50887"/>
    </source>
</evidence>
<dbReference type="SMART" id="SM00062">
    <property type="entry name" value="PBPb"/>
    <property type="match status" value="1"/>
</dbReference>
<dbReference type="PANTHER" id="PTHR45138:SF9">
    <property type="entry name" value="DIGUANYLATE CYCLASE DGCM-RELATED"/>
    <property type="match status" value="1"/>
</dbReference>
<dbReference type="RefSeq" id="WP_124027178.1">
    <property type="nucleotide sequence ID" value="NZ_JBHRSN010000015.1"/>
</dbReference>
<evidence type="ECO:0000256" key="2">
    <source>
        <dbReference type="ARBA" id="ARBA00034247"/>
    </source>
</evidence>
<dbReference type="GO" id="GO:1902201">
    <property type="term" value="P:negative regulation of bacterial-type flagellum-dependent cell motility"/>
    <property type="evidence" value="ECO:0007669"/>
    <property type="project" value="TreeGrafter"/>
</dbReference>
<dbReference type="InterPro" id="IPR029787">
    <property type="entry name" value="Nucleotide_cyclase"/>
</dbReference>
<gene>
    <name evidence="5" type="ORF">DRW07_07000</name>
</gene>
<keyword evidence="3" id="KW-1133">Transmembrane helix</keyword>
<dbReference type="PROSITE" id="PS50887">
    <property type="entry name" value="GGDEF"/>
    <property type="match status" value="1"/>
</dbReference>
<dbReference type="SUPFAM" id="SSF55073">
    <property type="entry name" value="Nucleotide cyclase"/>
    <property type="match status" value="1"/>
</dbReference>
<proteinExistence type="predicted"/>
<dbReference type="SUPFAM" id="SSF53850">
    <property type="entry name" value="Periplasmic binding protein-like II"/>
    <property type="match status" value="1"/>
</dbReference>
<dbReference type="Pfam" id="PF00990">
    <property type="entry name" value="GGDEF"/>
    <property type="match status" value="1"/>
</dbReference>
<evidence type="ECO:0000313" key="6">
    <source>
        <dbReference type="Proteomes" id="UP000275281"/>
    </source>
</evidence>
<dbReference type="InterPro" id="IPR043128">
    <property type="entry name" value="Rev_trsase/Diguanyl_cyclase"/>
</dbReference>
<organism evidence="5 6">
    <name type="scientific">Alteromonas sediminis</name>
    <dbReference type="NCBI Taxonomy" id="2259342"/>
    <lineage>
        <taxon>Bacteria</taxon>
        <taxon>Pseudomonadati</taxon>
        <taxon>Pseudomonadota</taxon>
        <taxon>Gammaproteobacteria</taxon>
        <taxon>Alteromonadales</taxon>
        <taxon>Alteromonadaceae</taxon>
        <taxon>Alteromonas/Salinimonas group</taxon>
        <taxon>Alteromonas</taxon>
    </lineage>
</organism>
<keyword evidence="6" id="KW-1185">Reference proteome</keyword>
<dbReference type="InterPro" id="IPR000160">
    <property type="entry name" value="GGDEF_dom"/>
</dbReference>
<dbReference type="Pfam" id="PF00497">
    <property type="entry name" value="SBP_bac_3"/>
    <property type="match status" value="1"/>
</dbReference>
<dbReference type="NCBIfam" id="TIGR00254">
    <property type="entry name" value="GGDEF"/>
    <property type="match status" value="1"/>
</dbReference>
<dbReference type="OrthoDB" id="9180959at2"/>
<feature type="transmembrane region" description="Helical" evidence="3">
    <location>
        <begin position="248"/>
        <end position="267"/>
    </location>
</feature>
<name>A0A3N5Y3C1_9ALTE</name>
<dbReference type="Gene3D" id="3.40.190.10">
    <property type="entry name" value="Periplasmic binding protein-like II"/>
    <property type="match status" value="2"/>
</dbReference>
<dbReference type="EMBL" id="RPOK01000002">
    <property type="protein sequence ID" value="RPJ67276.1"/>
    <property type="molecule type" value="Genomic_DNA"/>
</dbReference>
<dbReference type="CDD" id="cd01949">
    <property type="entry name" value="GGDEF"/>
    <property type="match status" value="1"/>
</dbReference>
<dbReference type="GO" id="GO:0043709">
    <property type="term" value="P:cell adhesion involved in single-species biofilm formation"/>
    <property type="evidence" value="ECO:0007669"/>
    <property type="project" value="TreeGrafter"/>
</dbReference>
<feature type="domain" description="GGDEF" evidence="4">
    <location>
        <begin position="333"/>
        <end position="462"/>
    </location>
</feature>
<keyword evidence="3" id="KW-0472">Membrane</keyword>